<organism evidence="7">
    <name type="scientific">Bionectria ochroleuca</name>
    <name type="common">Gliocladium roseum</name>
    <dbReference type="NCBI Taxonomy" id="29856"/>
    <lineage>
        <taxon>Eukaryota</taxon>
        <taxon>Fungi</taxon>
        <taxon>Dikarya</taxon>
        <taxon>Ascomycota</taxon>
        <taxon>Pezizomycotina</taxon>
        <taxon>Sordariomycetes</taxon>
        <taxon>Hypocreomycetidae</taxon>
        <taxon>Hypocreales</taxon>
        <taxon>Bionectriaceae</taxon>
        <taxon>Clonostachys</taxon>
    </lineage>
</organism>
<dbReference type="PANTHER" id="PTHR39608">
    <property type="entry name" value="INTEGRAL MEMBRANE PROTEIN (AFU_ORTHOLOGUE AFUA_5G08640)"/>
    <property type="match status" value="1"/>
</dbReference>
<reference evidence="7" key="1">
    <citation type="submission" date="2015-01" db="EMBL/GenBank/DDBJ databases">
        <authorList>
            <person name="Durling Mikael"/>
        </authorList>
    </citation>
    <scope>NUCLEOTIDE SEQUENCE</scope>
</reference>
<feature type="transmembrane region" description="Helical" evidence="5">
    <location>
        <begin position="48"/>
        <end position="72"/>
    </location>
</feature>
<proteinExistence type="predicted"/>
<dbReference type="AlphaFoldDB" id="A0A0B7JZ05"/>
<evidence type="ECO:0000256" key="3">
    <source>
        <dbReference type="ARBA" id="ARBA00022989"/>
    </source>
</evidence>
<protein>
    <recommendedName>
        <fullName evidence="6">MARVEL domain-containing protein</fullName>
    </recommendedName>
</protein>
<dbReference type="InterPro" id="IPR008253">
    <property type="entry name" value="Marvel"/>
</dbReference>
<evidence type="ECO:0000259" key="6">
    <source>
        <dbReference type="Pfam" id="PF01284"/>
    </source>
</evidence>
<dbReference type="EMBL" id="CDPU01000009">
    <property type="protein sequence ID" value="CEO47870.1"/>
    <property type="molecule type" value="Genomic_DNA"/>
</dbReference>
<dbReference type="GO" id="GO:0016020">
    <property type="term" value="C:membrane"/>
    <property type="evidence" value="ECO:0007669"/>
    <property type="project" value="UniProtKB-SubCell"/>
</dbReference>
<feature type="domain" description="MARVEL" evidence="6">
    <location>
        <begin position="55"/>
        <end position="185"/>
    </location>
</feature>
<accession>A0A0B7JZ05</accession>
<keyword evidence="2 5" id="KW-0812">Transmembrane</keyword>
<evidence type="ECO:0000256" key="1">
    <source>
        <dbReference type="ARBA" id="ARBA00004141"/>
    </source>
</evidence>
<evidence type="ECO:0000313" key="7">
    <source>
        <dbReference type="EMBL" id="CEO47870.1"/>
    </source>
</evidence>
<keyword evidence="4 5" id="KW-0472">Membrane</keyword>
<name>A0A0B7JZ05_BIOOC</name>
<sequence length="210" mass="23641">RYIDSYRPVLYRFACAPSRTTQPLGYLRQFAVAGKETFSFRRHLPTNIMALGSLVNLILRLAQIAFAAIVAGVNGQILHESRGASSWALGRFIYTETIAGLSLFIPVIWVFLAGGHFSWVLDIIISLCWWAAFGLLVDNLNGSACGSAFNWSNVRLYGDDPCGKFKAVVAFAFLSAIVWLASAVFDLFWARRHRTTEPVTHHRRWHRSYV</sequence>
<dbReference type="Pfam" id="PF01284">
    <property type="entry name" value="MARVEL"/>
    <property type="match status" value="1"/>
</dbReference>
<dbReference type="PANTHER" id="PTHR39608:SF1">
    <property type="entry name" value="INTEGRAL MEMBRANE PROTEIN (AFU_ORTHOLOGUE AFUA_5G08640)"/>
    <property type="match status" value="1"/>
</dbReference>
<evidence type="ECO:0000256" key="2">
    <source>
        <dbReference type="ARBA" id="ARBA00022692"/>
    </source>
</evidence>
<evidence type="ECO:0000256" key="5">
    <source>
        <dbReference type="SAM" id="Phobius"/>
    </source>
</evidence>
<feature type="transmembrane region" description="Helical" evidence="5">
    <location>
        <begin position="119"/>
        <end position="137"/>
    </location>
</feature>
<keyword evidence="3 5" id="KW-1133">Transmembrane helix</keyword>
<feature type="transmembrane region" description="Helical" evidence="5">
    <location>
        <begin position="167"/>
        <end position="189"/>
    </location>
</feature>
<feature type="non-terminal residue" evidence="7">
    <location>
        <position position="1"/>
    </location>
</feature>
<feature type="transmembrane region" description="Helical" evidence="5">
    <location>
        <begin position="92"/>
        <end position="112"/>
    </location>
</feature>
<comment type="subcellular location">
    <subcellularLocation>
        <location evidence="1">Membrane</location>
        <topology evidence="1">Multi-pass membrane protein</topology>
    </subcellularLocation>
</comment>
<evidence type="ECO:0000256" key="4">
    <source>
        <dbReference type="ARBA" id="ARBA00023136"/>
    </source>
</evidence>
<gene>
    <name evidence="7" type="ORF">BN869_000003925_1</name>
</gene>